<evidence type="ECO:0000313" key="2">
    <source>
        <dbReference type="Proteomes" id="UP001433508"/>
    </source>
</evidence>
<keyword evidence="2" id="KW-1185">Reference proteome</keyword>
<protein>
    <submittedName>
        <fullName evidence="1">Major facilitator superfamily domain-containing protein</fullName>
    </submittedName>
</protein>
<evidence type="ECO:0000313" key="1">
    <source>
        <dbReference type="EMBL" id="KAK9235874.1"/>
    </source>
</evidence>
<proteinExistence type="predicted"/>
<reference evidence="2" key="1">
    <citation type="journal article" date="2024" name="Front. Bioeng. Biotechnol.">
        <title>Genome-scale model development and genomic sequencing of the oleaginous clade Lipomyces.</title>
        <authorList>
            <person name="Czajka J.J."/>
            <person name="Han Y."/>
            <person name="Kim J."/>
            <person name="Mondo S.J."/>
            <person name="Hofstad B.A."/>
            <person name="Robles A."/>
            <person name="Haridas S."/>
            <person name="Riley R."/>
            <person name="LaButti K."/>
            <person name="Pangilinan J."/>
            <person name="Andreopoulos W."/>
            <person name="Lipzen A."/>
            <person name="Yan J."/>
            <person name="Wang M."/>
            <person name="Ng V."/>
            <person name="Grigoriev I.V."/>
            <person name="Spatafora J.W."/>
            <person name="Magnuson J.K."/>
            <person name="Baker S.E."/>
            <person name="Pomraning K.R."/>
        </authorList>
    </citation>
    <scope>NUCLEOTIDE SEQUENCE [LARGE SCALE GENOMIC DNA]</scope>
    <source>
        <strain evidence="2">CBS 7786</strain>
    </source>
</reference>
<sequence>MTENIPETEKASSRSNSLTTDEGEKRPHVYELPCSPDSLPLADHAPKKFYFWQRAGPAGIDLDSIATQPSVFDDPVKAKYYQPRQDYENLHRFDPDARWTWREEIAIVRKIDLRIMLYTCIMFMALQLDRGNLSQALADNFLTDLGLTTNDMNNGNTIFSVCFLLSELPSQLVSKKLGPDRWVPTQMLIWSVVAFSQFWIKGRSTFFATRALIGIFEGGFIADITLYLSYFYTGVELPVRLGYFWAALTIANIIASFLGFGILHMGGVGGHEGWRWLFLIEGILTCIVGFLSYGLMPPAPTKTASWFRGKKGWFTEREETIMVNRILRDDPSKGDMHNREPISLRNFWYSITDYDEWPIYIIGLTFGLSTAPIGTYLTLTLRSLGFSTFQTTLMGLPSSVAGIFTMLLFTYLSQKFNERSFMGALAQVWILPCLIALTQFGASANRWAKYAVTIIVLSHPSTHAVQVAWTSRNSNSVRTRTVSSAVYNMSVQVSGIIGNYIYRSDDAPLYKRGNRDLIAICCMNIGIYTLVKLYYMWRNSARDKTWNAMSNEEKERYMDTTTDRGNKRLEFRFGN</sequence>
<comment type="caution">
    <text evidence="1">The sequence shown here is derived from an EMBL/GenBank/DDBJ whole genome shotgun (WGS) entry which is preliminary data.</text>
</comment>
<gene>
    <name evidence="1" type="ORF">V1525DRAFT_242099</name>
</gene>
<dbReference type="EMBL" id="MU971402">
    <property type="protein sequence ID" value="KAK9235874.1"/>
    <property type="molecule type" value="Genomic_DNA"/>
</dbReference>
<dbReference type="Proteomes" id="UP001433508">
    <property type="component" value="Unassembled WGS sequence"/>
</dbReference>
<accession>A0ACC3SXJ7</accession>
<name>A0ACC3SXJ7_LIPKO</name>
<organism evidence="1 2">
    <name type="scientific">Lipomyces kononenkoae</name>
    <name type="common">Yeast</name>
    <dbReference type="NCBI Taxonomy" id="34357"/>
    <lineage>
        <taxon>Eukaryota</taxon>
        <taxon>Fungi</taxon>
        <taxon>Dikarya</taxon>
        <taxon>Ascomycota</taxon>
        <taxon>Saccharomycotina</taxon>
        <taxon>Lipomycetes</taxon>
        <taxon>Lipomycetales</taxon>
        <taxon>Lipomycetaceae</taxon>
        <taxon>Lipomyces</taxon>
    </lineage>
</organism>